<evidence type="ECO:0000256" key="4">
    <source>
        <dbReference type="ARBA" id="ARBA00022692"/>
    </source>
</evidence>
<dbReference type="PANTHER" id="PTHR43744">
    <property type="entry name" value="ABC TRANSPORTER PERMEASE PROTEIN MG189-RELATED-RELATED"/>
    <property type="match status" value="1"/>
</dbReference>
<dbReference type="AlphaFoldDB" id="A0A7Z0GKX1"/>
<keyword evidence="2 7" id="KW-0813">Transport</keyword>
<dbReference type="SUPFAM" id="SSF161098">
    <property type="entry name" value="MetI-like"/>
    <property type="match status" value="1"/>
</dbReference>
<comment type="similarity">
    <text evidence="7">Belongs to the binding-protein-dependent transport system permease family.</text>
</comment>
<proteinExistence type="inferred from homology"/>
<gene>
    <name evidence="10" type="ORF">HNR09_001291</name>
</gene>
<dbReference type="CDD" id="cd06261">
    <property type="entry name" value="TM_PBP2"/>
    <property type="match status" value="1"/>
</dbReference>
<feature type="transmembrane region" description="Helical" evidence="7">
    <location>
        <begin position="155"/>
        <end position="177"/>
    </location>
</feature>
<evidence type="ECO:0000313" key="10">
    <source>
        <dbReference type="EMBL" id="NYJ77880.1"/>
    </source>
</evidence>
<reference evidence="10 11" key="1">
    <citation type="submission" date="2020-07" db="EMBL/GenBank/DDBJ databases">
        <title>Sequencing the genomes of 1000 actinobacteria strains.</title>
        <authorList>
            <person name="Klenk H.-P."/>
        </authorList>
    </citation>
    <scope>NUCLEOTIDE SEQUENCE [LARGE SCALE GENOMIC DNA]</scope>
    <source>
        <strain evidence="10 11">DSM 15475</strain>
    </source>
</reference>
<dbReference type="GO" id="GO:0005886">
    <property type="term" value="C:plasma membrane"/>
    <property type="evidence" value="ECO:0007669"/>
    <property type="project" value="UniProtKB-SubCell"/>
</dbReference>
<evidence type="ECO:0000256" key="5">
    <source>
        <dbReference type="ARBA" id="ARBA00022989"/>
    </source>
</evidence>
<organism evidence="10 11">
    <name type="scientific">Nesterenkonia xinjiangensis</name>
    <dbReference type="NCBI Taxonomy" id="225327"/>
    <lineage>
        <taxon>Bacteria</taxon>
        <taxon>Bacillati</taxon>
        <taxon>Actinomycetota</taxon>
        <taxon>Actinomycetes</taxon>
        <taxon>Micrococcales</taxon>
        <taxon>Micrococcaceae</taxon>
        <taxon>Nesterenkonia</taxon>
    </lineage>
</organism>
<dbReference type="InterPro" id="IPR000515">
    <property type="entry name" value="MetI-like"/>
</dbReference>
<comment type="caution">
    <text evidence="10">The sequence shown here is derived from an EMBL/GenBank/DDBJ whole genome shotgun (WGS) entry which is preliminary data.</text>
</comment>
<protein>
    <submittedName>
        <fullName evidence="10">Multiple sugar transport system permease protein</fullName>
    </submittedName>
</protein>
<accession>A0A7Z0GKX1</accession>
<feature type="transmembrane region" description="Helical" evidence="7">
    <location>
        <begin position="117"/>
        <end position="143"/>
    </location>
</feature>
<feature type="transmembrane region" description="Helical" evidence="7">
    <location>
        <begin position="189"/>
        <end position="209"/>
    </location>
</feature>
<dbReference type="GO" id="GO:0055085">
    <property type="term" value="P:transmembrane transport"/>
    <property type="evidence" value="ECO:0007669"/>
    <property type="project" value="InterPro"/>
</dbReference>
<keyword evidence="6 7" id="KW-0472">Membrane</keyword>
<dbReference type="PANTHER" id="PTHR43744:SF6">
    <property type="entry name" value="ABC TRANSPORTER PERMEASE PROTEIN YESQ-RELATED"/>
    <property type="match status" value="1"/>
</dbReference>
<feature type="transmembrane region" description="Helical" evidence="7">
    <location>
        <begin position="289"/>
        <end position="309"/>
    </location>
</feature>
<evidence type="ECO:0000256" key="7">
    <source>
        <dbReference type="RuleBase" id="RU363032"/>
    </source>
</evidence>
<feature type="compositionally biased region" description="Low complexity" evidence="8">
    <location>
        <begin position="23"/>
        <end position="32"/>
    </location>
</feature>
<evidence type="ECO:0000256" key="8">
    <source>
        <dbReference type="SAM" id="MobiDB-lite"/>
    </source>
</evidence>
<dbReference type="Gene3D" id="1.10.3720.10">
    <property type="entry name" value="MetI-like"/>
    <property type="match status" value="1"/>
</dbReference>
<evidence type="ECO:0000313" key="11">
    <source>
        <dbReference type="Proteomes" id="UP000535437"/>
    </source>
</evidence>
<keyword evidence="10" id="KW-0762">Sugar transport</keyword>
<feature type="compositionally biased region" description="Polar residues" evidence="8">
    <location>
        <begin position="1"/>
        <end position="10"/>
    </location>
</feature>
<dbReference type="Pfam" id="PF00528">
    <property type="entry name" value="BPD_transp_1"/>
    <property type="match status" value="1"/>
</dbReference>
<evidence type="ECO:0000256" key="2">
    <source>
        <dbReference type="ARBA" id="ARBA00022448"/>
    </source>
</evidence>
<feature type="transmembrane region" description="Helical" evidence="7">
    <location>
        <begin position="60"/>
        <end position="78"/>
    </location>
</feature>
<dbReference type="PROSITE" id="PS50928">
    <property type="entry name" value="ABC_TM1"/>
    <property type="match status" value="1"/>
</dbReference>
<keyword evidence="3" id="KW-1003">Cell membrane</keyword>
<feature type="region of interest" description="Disordered" evidence="8">
    <location>
        <begin position="1"/>
        <end position="49"/>
    </location>
</feature>
<dbReference type="EMBL" id="JACCFY010000001">
    <property type="protein sequence ID" value="NYJ77880.1"/>
    <property type="molecule type" value="Genomic_DNA"/>
</dbReference>
<keyword evidence="11" id="KW-1185">Reference proteome</keyword>
<feature type="domain" description="ABC transmembrane type-1" evidence="9">
    <location>
        <begin position="118"/>
        <end position="310"/>
    </location>
</feature>
<feature type="transmembrane region" description="Helical" evidence="7">
    <location>
        <begin position="230"/>
        <end position="255"/>
    </location>
</feature>
<dbReference type="InterPro" id="IPR035906">
    <property type="entry name" value="MetI-like_sf"/>
</dbReference>
<name>A0A7Z0GKX1_9MICC</name>
<evidence type="ECO:0000256" key="1">
    <source>
        <dbReference type="ARBA" id="ARBA00004651"/>
    </source>
</evidence>
<dbReference type="Proteomes" id="UP000535437">
    <property type="component" value="Unassembled WGS sequence"/>
</dbReference>
<evidence type="ECO:0000259" key="9">
    <source>
        <dbReference type="PROSITE" id="PS50928"/>
    </source>
</evidence>
<keyword evidence="5 7" id="KW-1133">Transmembrane helix</keyword>
<evidence type="ECO:0000256" key="6">
    <source>
        <dbReference type="ARBA" id="ARBA00023136"/>
    </source>
</evidence>
<comment type="subcellular location">
    <subcellularLocation>
        <location evidence="1 7">Cell membrane</location>
        <topology evidence="1 7">Multi-pass membrane protein</topology>
    </subcellularLocation>
</comment>
<keyword evidence="4 7" id="KW-0812">Transmembrane</keyword>
<sequence>MTDSTTTTPSGAPAKSRAEAQKADATAALAGASSLTSEDRAPMKSTTPTQRAVKATVKHILMILASLAMIYPLLWMLVSSLRPNEAIFREPGILLTTLEFNNYVQGWNALSHPFSHFLWNSAIVVFASILANLIACSMAAYAFARLDFKFKVPMFAAMLLTIMLPVHVVIIPQYILFSNLGWVNTFLPLIVPKILATDSFFIFLMVQFIRGIPKDLDEAARIDGAGHIRIFFQVILPLMVPALATTTIFTFMWTWNDFFSQLIFLTSPDMYTVPLALRAFIDSTGESNWGGMFAMSIISILPLFLIFLFGQRFLIKGMATTGIK</sequence>
<evidence type="ECO:0000256" key="3">
    <source>
        <dbReference type="ARBA" id="ARBA00022475"/>
    </source>
</evidence>